<reference evidence="6" key="1">
    <citation type="submission" date="2010-05" db="EMBL/GenBank/DDBJ databases">
        <title>The genome sequence of Magnaporthe poae strain ATCC 64411.</title>
        <authorList>
            <person name="Ma L.-J."/>
            <person name="Dead R."/>
            <person name="Young S."/>
            <person name="Zeng Q."/>
            <person name="Koehrsen M."/>
            <person name="Alvarado L."/>
            <person name="Berlin A."/>
            <person name="Chapman S.B."/>
            <person name="Chen Z."/>
            <person name="Freedman E."/>
            <person name="Gellesch M."/>
            <person name="Goldberg J."/>
            <person name="Griggs A."/>
            <person name="Gujja S."/>
            <person name="Heilman E.R."/>
            <person name="Heiman D."/>
            <person name="Hepburn T."/>
            <person name="Howarth C."/>
            <person name="Jen D."/>
            <person name="Larson L."/>
            <person name="Mehta T."/>
            <person name="Neiman D."/>
            <person name="Pearson M."/>
            <person name="Roberts A."/>
            <person name="Saif S."/>
            <person name="Shea T."/>
            <person name="Shenoy N."/>
            <person name="Sisk P."/>
            <person name="Stolte C."/>
            <person name="Sykes S."/>
            <person name="Walk T."/>
            <person name="White J."/>
            <person name="Yandava C."/>
            <person name="Haas B."/>
            <person name="Nusbaum C."/>
            <person name="Birren B."/>
        </authorList>
    </citation>
    <scope>NUCLEOTIDE SEQUENCE [LARGE SCALE GENOMIC DNA]</scope>
    <source>
        <strain evidence="6">ATCC 64411 / 73-15</strain>
    </source>
</reference>
<reference evidence="4" key="3">
    <citation type="submission" date="2011-03" db="EMBL/GenBank/DDBJ databases">
        <title>Annotation of Magnaporthe poae ATCC 64411.</title>
        <authorList>
            <person name="Ma L.-J."/>
            <person name="Dead R."/>
            <person name="Young S.K."/>
            <person name="Zeng Q."/>
            <person name="Gargeya S."/>
            <person name="Fitzgerald M."/>
            <person name="Haas B."/>
            <person name="Abouelleil A."/>
            <person name="Alvarado L."/>
            <person name="Arachchi H.M."/>
            <person name="Berlin A."/>
            <person name="Brown A."/>
            <person name="Chapman S.B."/>
            <person name="Chen Z."/>
            <person name="Dunbar C."/>
            <person name="Freedman E."/>
            <person name="Gearin G."/>
            <person name="Gellesch M."/>
            <person name="Goldberg J."/>
            <person name="Griggs A."/>
            <person name="Gujja S."/>
            <person name="Heiman D."/>
            <person name="Howarth C."/>
            <person name="Larson L."/>
            <person name="Lui A."/>
            <person name="MacDonald P.J.P."/>
            <person name="Mehta T."/>
            <person name="Montmayeur A."/>
            <person name="Murphy C."/>
            <person name="Neiman D."/>
            <person name="Pearson M."/>
            <person name="Priest M."/>
            <person name="Roberts A."/>
            <person name="Saif S."/>
            <person name="Shea T."/>
            <person name="Shenoy N."/>
            <person name="Sisk P."/>
            <person name="Stolte C."/>
            <person name="Sykes S."/>
            <person name="Yandava C."/>
            <person name="Wortman J."/>
            <person name="Nusbaum C."/>
            <person name="Birren B."/>
        </authorList>
    </citation>
    <scope>NUCLEOTIDE SEQUENCE</scope>
    <source>
        <strain evidence="4">ATCC 64411</strain>
    </source>
</reference>
<evidence type="ECO:0000256" key="2">
    <source>
        <dbReference type="SAM" id="Phobius"/>
    </source>
</evidence>
<feature type="compositionally biased region" description="Basic and acidic residues" evidence="1">
    <location>
        <begin position="204"/>
        <end position="217"/>
    </location>
</feature>
<organism evidence="5 6">
    <name type="scientific">Magnaporthiopsis poae (strain ATCC 64411 / 73-15)</name>
    <name type="common">Kentucky bluegrass fungus</name>
    <name type="synonym">Magnaporthe poae</name>
    <dbReference type="NCBI Taxonomy" id="644358"/>
    <lineage>
        <taxon>Eukaryota</taxon>
        <taxon>Fungi</taxon>
        <taxon>Dikarya</taxon>
        <taxon>Ascomycota</taxon>
        <taxon>Pezizomycotina</taxon>
        <taxon>Sordariomycetes</taxon>
        <taxon>Sordariomycetidae</taxon>
        <taxon>Magnaporthales</taxon>
        <taxon>Magnaporthaceae</taxon>
        <taxon>Magnaporthiopsis</taxon>
    </lineage>
</organism>
<dbReference type="CDD" id="cd02859">
    <property type="entry name" value="E_set_AMPKbeta_like_N"/>
    <property type="match status" value="1"/>
</dbReference>
<evidence type="ECO:0000313" key="5">
    <source>
        <dbReference type="EnsemblFungi" id="MAPG_03052T0"/>
    </source>
</evidence>
<name>A0A0C4DT04_MAGP6</name>
<keyword evidence="2" id="KW-0472">Membrane</keyword>
<feature type="region of interest" description="Disordered" evidence="1">
    <location>
        <begin position="376"/>
        <end position="426"/>
    </location>
</feature>
<feature type="domain" description="AMP-activated protein kinase glycogen-binding" evidence="3">
    <location>
        <begin position="7"/>
        <end position="99"/>
    </location>
</feature>
<gene>
    <name evidence="4" type="ORF">MAPG_03052</name>
</gene>
<dbReference type="Pfam" id="PF16561">
    <property type="entry name" value="AMPK1_CBM"/>
    <property type="match status" value="1"/>
</dbReference>
<reference evidence="5" key="5">
    <citation type="submission" date="2015-06" db="UniProtKB">
        <authorList>
            <consortium name="EnsemblFungi"/>
        </authorList>
    </citation>
    <scope>IDENTIFICATION</scope>
    <source>
        <strain evidence="5">ATCC 64411</strain>
    </source>
</reference>
<dbReference type="InterPro" id="IPR014756">
    <property type="entry name" value="Ig_E-set"/>
</dbReference>
<feature type="compositionally biased region" description="Basic and acidic residues" evidence="1">
    <location>
        <begin position="414"/>
        <end position="426"/>
    </location>
</feature>
<dbReference type="Proteomes" id="UP000011715">
    <property type="component" value="Unassembled WGS sequence"/>
</dbReference>
<dbReference type="SUPFAM" id="SSF81296">
    <property type="entry name" value="E set domains"/>
    <property type="match status" value="1"/>
</dbReference>
<dbReference type="InterPro" id="IPR032640">
    <property type="entry name" value="AMPK1_CBM"/>
</dbReference>
<feature type="compositionally biased region" description="Low complexity" evidence="1">
    <location>
        <begin position="300"/>
        <end position="320"/>
    </location>
</feature>
<feature type="region of interest" description="Disordered" evidence="1">
    <location>
        <begin position="245"/>
        <end position="361"/>
    </location>
</feature>
<keyword evidence="6" id="KW-1185">Reference proteome</keyword>
<feature type="compositionally biased region" description="Pro residues" evidence="1">
    <location>
        <begin position="112"/>
        <end position="121"/>
    </location>
</feature>
<protein>
    <recommendedName>
        <fullName evidence="3">AMP-activated protein kinase glycogen-binding domain-containing protein</fullName>
    </recommendedName>
</protein>
<proteinExistence type="predicted"/>
<accession>A0A0C4DT04</accession>
<evidence type="ECO:0000313" key="6">
    <source>
        <dbReference type="Proteomes" id="UP000011715"/>
    </source>
</evidence>
<evidence type="ECO:0000313" key="4">
    <source>
        <dbReference type="EMBL" id="KLU84004.1"/>
    </source>
</evidence>
<dbReference type="EnsemblFungi" id="MAPG_03052T0">
    <property type="protein sequence ID" value="MAPG_03052T0"/>
    <property type="gene ID" value="MAPG_03052"/>
</dbReference>
<feature type="region of interest" description="Disordered" evidence="1">
    <location>
        <begin position="87"/>
        <end position="219"/>
    </location>
</feature>
<dbReference type="AlphaFoldDB" id="A0A0C4DT04"/>
<dbReference type="STRING" id="644358.A0A0C4DT04"/>
<dbReference type="InterPro" id="IPR013783">
    <property type="entry name" value="Ig-like_fold"/>
</dbReference>
<dbReference type="VEuPathDB" id="FungiDB:MAPG_03052"/>
<evidence type="ECO:0000259" key="3">
    <source>
        <dbReference type="Pfam" id="PF16561"/>
    </source>
</evidence>
<dbReference type="EMBL" id="ADBL01000743">
    <property type="status" value="NOT_ANNOTATED_CDS"/>
    <property type="molecule type" value="Genomic_DNA"/>
</dbReference>
<feature type="transmembrane region" description="Helical" evidence="2">
    <location>
        <begin position="467"/>
        <end position="485"/>
    </location>
</feature>
<dbReference type="OMA" id="IGIGWWQ"/>
<dbReference type="eggNOG" id="ENOG502STER">
    <property type="taxonomic scope" value="Eukaryota"/>
</dbReference>
<feature type="compositionally biased region" description="Basic and acidic residues" evidence="1">
    <location>
        <begin position="124"/>
        <end position="140"/>
    </location>
</feature>
<dbReference type="Gene3D" id="2.60.40.10">
    <property type="entry name" value="Immunoglobulins"/>
    <property type="match status" value="1"/>
</dbReference>
<sequence length="489" mass="52528">MAATNKVPVTFTFRRPGTKPPVFVAGSFSEPQWEPQEMTACALEEQDEYEFKAEILAVPGSSIQYKFRLGHGDWWLLDEKAESVADNEGNRNNVLTVPNEIKPGLEEAPTPESSPPAPASPPHADMESAPEIRLDDDVKGAESGSFGDFETASGWLDPFPKKHKAPMDADWDDGQDRVPLFSHECLASADEASNEAGSPPHSPSEARHSLGFEHEPDTLELQDPELEQFPSRIEQISELIHEVEDELEEDETTFEGVPPSAVLGVPRRTTNDFVGDFIGGSPATSPSLPRPQQRLAVPRASMGSVASDVSSSVLSLQSIAEGGEEEDVKDPPASPKPVVMLPSPVTRPAMPAKLPTSDDDEAVVLDRDSPRIMPAQTLTPVPPQDGENVTAALPPKDVSRDLPGQSEKAQVDGAGRDGEYQMSKEKEREINATGISMPVEKKEKEAVGNNVQLSRGVGGGKGADRQTMIVVGSAVVALVGLAIWYKGGI</sequence>
<keyword evidence="2" id="KW-0812">Transmembrane</keyword>
<dbReference type="EMBL" id="GL876967">
    <property type="protein sequence ID" value="KLU84004.1"/>
    <property type="molecule type" value="Genomic_DNA"/>
</dbReference>
<keyword evidence="2" id="KW-1133">Transmembrane helix</keyword>
<reference evidence="5" key="4">
    <citation type="journal article" date="2015" name="G3 (Bethesda)">
        <title>Genome sequences of three phytopathogenic species of the Magnaporthaceae family of fungi.</title>
        <authorList>
            <person name="Okagaki L.H."/>
            <person name="Nunes C.C."/>
            <person name="Sailsbery J."/>
            <person name="Clay B."/>
            <person name="Brown D."/>
            <person name="John T."/>
            <person name="Oh Y."/>
            <person name="Young N."/>
            <person name="Fitzgerald M."/>
            <person name="Haas B.J."/>
            <person name="Zeng Q."/>
            <person name="Young S."/>
            <person name="Adiconis X."/>
            <person name="Fan L."/>
            <person name="Levin J.Z."/>
            <person name="Mitchell T.K."/>
            <person name="Okubara P.A."/>
            <person name="Farman M.L."/>
            <person name="Kohn L.M."/>
            <person name="Birren B."/>
            <person name="Ma L.-J."/>
            <person name="Dean R.A."/>
        </authorList>
    </citation>
    <scope>NUCLEOTIDE SEQUENCE</scope>
    <source>
        <strain evidence="5">ATCC 64411 / 73-15</strain>
    </source>
</reference>
<reference evidence="4" key="2">
    <citation type="submission" date="2010-05" db="EMBL/GenBank/DDBJ databases">
        <title>The Genome Sequence of Magnaporthe poae strain ATCC 64411.</title>
        <authorList>
            <consortium name="The Broad Institute Genome Sequencing Platform"/>
            <consortium name="Broad Institute Genome Sequencing Center for Infectious Disease"/>
            <person name="Ma L.-J."/>
            <person name="Dead R."/>
            <person name="Young S."/>
            <person name="Zeng Q."/>
            <person name="Koehrsen M."/>
            <person name="Alvarado L."/>
            <person name="Berlin A."/>
            <person name="Chapman S.B."/>
            <person name="Chen Z."/>
            <person name="Freedman E."/>
            <person name="Gellesch M."/>
            <person name="Goldberg J."/>
            <person name="Griggs A."/>
            <person name="Gujja S."/>
            <person name="Heilman E.R."/>
            <person name="Heiman D."/>
            <person name="Hepburn T."/>
            <person name="Howarth C."/>
            <person name="Jen D."/>
            <person name="Larson L."/>
            <person name="Mehta T."/>
            <person name="Neiman D."/>
            <person name="Pearson M."/>
            <person name="Roberts A."/>
            <person name="Saif S."/>
            <person name="Shea T."/>
            <person name="Shenoy N."/>
            <person name="Sisk P."/>
            <person name="Stolte C."/>
            <person name="Sykes S."/>
            <person name="Walk T."/>
            <person name="White J."/>
            <person name="Yandava C."/>
            <person name="Haas B."/>
            <person name="Nusbaum C."/>
            <person name="Birren B."/>
        </authorList>
    </citation>
    <scope>NUCLEOTIDE SEQUENCE</scope>
    <source>
        <strain evidence="4">ATCC 64411</strain>
    </source>
</reference>
<dbReference type="OrthoDB" id="5350410at2759"/>
<evidence type="ECO:0000256" key="1">
    <source>
        <dbReference type="SAM" id="MobiDB-lite"/>
    </source>
</evidence>